<dbReference type="EMBL" id="JABTTY010000001">
    <property type="protein sequence ID" value="MBE7524936.1"/>
    <property type="molecule type" value="Genomic_DNA"/>
</dbReference>
<sequence>MPAKAGSRSRSIRATGHRVSFSFPTIMLMLVAVVVAPILVFASLAGATEAPEVRISSTLAYTAAESTEHVPIRRETFQNGIPECLRACRDALRQCQEIRFSALRAEFEDNKTSATDALIVYRTDEGLASCGSSYQKCASACSPSAEPAVRCEVSCGVELDGCIQSSQDDEEALALCRGKNLACLDRCGGGGGNIEQIPPALCHAQCGIGLSACLAGSQYNVVLQDACRTRAEQCNTAVCDDTMLFRLGLLKPSETRASCAARCAEARNTCLAIAEGDAEGRGACSRARQECFVECQSAMPHFETVNSFPPSFAAEQAALNSSP</sequence>
<evidence type="ECO:0000313" key="2">
    <source>
        <dbReference type="EMBL" id="MBE7524936.1"/>
    </source>
</evidence>
<keyword evidence="1" id="KW-0472">Membrane</keyword>
<proteinExistence type="predicted"/>
<gene>
    <name evidence="2" type="ORF">HS096_00850</name>
</gene>
<reference evidence="2" key="1">
    <citation type="submission" date="2020-05" db="EMBL/GenBank/DDBJ databases">
        <title>High-Quality Genomes of Partial-Nitritation/Anammox System by Hierarchical Clustering Based Hybrid Assembly.</title>
        <authorList>
            <person name="Liu L."/>
            <person name="Wang Y."/>
            <person name="Che Y."/>
            <person name="Chen Y."/>
            <person name="Xia Y."/>
            <person name="Luo R."/>
            <person name="Cheng S.H."/>
            <person name="Zheng C."/>
            <person name="Zhang T."/>
        </authorList>
    </citation>
    <scope>NUCLEOTIDE SEQUENCE</scope>
    <source>
        <strain evidence="2">H1_PAT1</strain>
    </source>
</reference>
<keyword evidence="1" id="KW-1133">Transmembrane helix</keyword>
<evidence type="ECO:0000313" key="3">
    <source>
        <dbReference type="Proteomes" id="UP000710385"/>
    </source>
</evidence>
<protein>
    <submittedName>
        <fullName evidence="2">Uncharacterized protein</fullName>
    </submittedName>
</protein>
<accession>A0A928Y6E6</accession>
<comment type="caution">
    <text evidence="2">The sequence shown here is derived from an EMBL/GenBank/DDBJ whole genome shotgun (WGS) entry which is preliminary data.</text>
</comment>
<keyword evidence="1" id="KW-0812">Transmembrane</keyword>
<organism evidence="2 3">
    <name type="scientific">candidate division WWE3 bacterium</name>
    <dbReference type="NCBI Taxonomy" id="2053526"/>
    <lineage>
        <taxon>Bacteria</taxon>
        <taxon>Katanobacteria</taxon>
    </lineage>
</organism>
<evidence type="ECO:0000256" key="1">
    <source>
        <dbReference type="SAM" id="Phobius"/>
    </source>
</evidence>
<dbReference type="AlphaFoldDB" id="A0A928Y6E6"/>
<name>A0A928Y6E6_UNCKA</name>
<feature type="transmembrane region" description="Helical" evidence="1">
    <location>
        <begin position="21"/>
        <end position="47"/>
    </location>
</feature>
<dbReference type="Proteomes" id="UP000710385">
    <property type="component" value="Unassembled WGS sequence"/>
</dbReference>